<feature type="compositionally biased region" description="Basic and acidic residues" evidence="1">
    <location>
        <begin position="389"/>
        <end position="398"/>
    </location>
</feature>
<dbReference type="CDD" id="cd22823">
    <property type="entry name" value="Gal_Rha_Lectin"/>
    <property type="match status" value="1"/>
</dbReference>
<evidence type="ECO:0000259" key="2">
    <source>
        <dbReference type="PROSITE" id="PS50228"/>
    </source>
</evidence>
<dbReference type="PROSITE" id="PS50228">
    <property type="entry name" value="SUEL_LECTIN"/>
    <property type="match status" value="1"/>
</dbReference>
<sequence length="483" mass="53954">MTDQYIRKVIFVVVLQTLQAGLALSEPRLYRRYACWDSFGPPAISAQCPRDMVMQVMRAGLNVRIRAESSECTYSDDDCGCRYGDDGCTMPNVHDLCMGQTSCRLDVSQQYIHGNFCQGFTDYMYIEYNCVPGMRALSCCMKPTMTSVQAMRPIRCQDFIKSPNYPLVASTQHSCECSLTSTPNSNISLTILDLKGCQHNSLLLEYNGLQVALCDHQKRTRTSQRSLNSNEVRLTFNNKVKDKDHQFWIKYDAEPPSKVQVKCQSHLDVGKVASAQKQTVTIHQPPPAAPVATSRPALSVRPANSKQNKHNESHHVTLSRPVPKEGPSNSNDALTTNRKPVQNTSTELGLDNSYAMSNEMEETTEKGTHSDEQLKQHAGKESLFDELENKQDKHKTDAGKLSSQPTLTYDQKQNEGKTSVLDSRSDLQGFALKQNHSKGYHSHRKRNLPPLLVPPPQPPLMPPPQPPLLVHPTTATNGARTKT</sequence>
<name>A0AAD9P9K3_RIDPI</name>
<proteinExistence type="predicted"/>
<dbReference type="Proteomes" id="UP001209878">
    <property type="component" value="Unassembled WGS sequence"/>
</dbReference>
<dbReference type="Gene3D" id="2.60.120.290">
    <property type="entry name" value="Spermadhesin, CUB domain"/>
    <property type="match status" value="1"/>
</dbReference>
<dbReference type="AlphaFoldDB" id="A0AAD9P9K3"/>
<dbReference type="SUPFAM" id="SSF49854">
    <property type="entry name" value="Spermadhesin, CUB domain"/>
    <property type="match status" value="1"/>
</dbReference>
<feature type="region of interest" description="Disordered" evidence="1">
    <location>
        <begin position="389"/>
        <end position="483"/>
    </location>
</feature>
<evidence type="ECO:0000313" key="4">
    <source>
        <dbReference type="Proteomes" id="UP001209878"/>
    </source>
</evidence>
<dbReference type="InterPro" id="IPR000922">
    <property type="entry name" value="Lectin_gal-bd_dom"/>
</dbReference>
<evidence type="ECO:0000313" key="3">
    <source>
        <dbReference type="EMBL" id="KAK2190741.1"/>
    </source>
</evidence>
<accession>A0AAD9P9K3</accession>
<gene>
    <name evidence="3" type="ORF">NP493_71g03011</name>
</gene>
<feature type="compositionally biased region" description="Basic residues" evidence="1">
    <location>
        <begin position="435"/>
        <end position="447"/>
    </location>
</feature>
<organism evidence="3 4">
    <name type="scientific">Ridgeia piscesae</name>
    <name type="common">Tubeworm</name>
    <dbReference type="NCBI Taxonomy" id="27915"/>
    <lineage>
        <taxon>Eukaryota</taxon>
        <taxon>Metazoa</taxon>
        <taxon>Spiralia</taxon>
        <taxon>Lophotrochozoa</taxon>
        <taxon>Annelida</taxon>
        <taxon>Polychaeta</taxon>
        <taxon>Sedentaria</taxon>
        <taxon>Canalipalpata</taxon>
        <taxon>Sabellida</taxon>
        <taxon>Siboglinidae</taxon>
        <taxon>Ridgeia</taxon>
    </lineage>
</organism>
<feature type="compositionally biased region" description="Polar residues" evidence="1">
    <location>
        <begin position="473"/>
        <end position="483"/>
    </location>
</feature>
<protein>
    <recommendedName>
        <fullName evidence="2">SUEL-type lectin domain-containing protein</fullName>
    </recommendedName>
</protein>
<dbReference type="GO" id="GO:0030246">
    <property type="term" value="F:carbohydrate binding"/>
    <property type="evidence" value="ECO:0007669"/>
    <property type="project" value="InterPro"/>
</dbReference>
<feature type="compositionally biased region" description="Pro residues" evidence="1">
    <location>
        <begin position="451"/>
        <end position="469"/>
    </location>
</feature>
<feature type="compositionally biased region" description="Polar residues" evidence="1">
    <location>
        <begin position="327"/>
        <end position="347"/>
    </location>
</feature>
<dbReference type="EMBL" id="JAODUO010000070">
    <property type="protein sequence ID" value="KAK2190741.1"/>
    <property type="molecule type" value="Genomic_DNA"/>
</dbReference>
<comment type="caution">
    <text evidence="3">The sequence shown here is derived from an EMBL/GenBank/DDBJ whole genome shotgun (WGS) entry which is preliminary data.</text>
</comment>
<feature type="domain" description="SUEL-type lectin" evidence="2">
    <location>
        <begin position="38"/>
        <end position="131"/>
    </location>
</feature>
<evidence type="ECO:0000256" key="1">
    <source>
        <dbReference type="SAM" id="MobiDB-lite"/>
    </source>
</evidence>
<dbReference type="InterPro" id="IPR043159">
    <property type="entry name" value="Lectin_gal-bd_sf"/>
</dbReference>
<keyword evidence="4" id="KW-1185">Reference proteome</keyword>
<dbReference type="Gene3D" id="2.60.120.740">
    <property type="match status" value="1"/>
</dbReference>
<dbReference type="InterPro" id="IPR035914">
    <property type="entry name" value="Sperma_CUB_dom_sf"/>
</dbReference>
<reference evidence="3" key="1">
    <citation type="journal article" date="2023" name="Mol. Biol. Evol.">
        <title>Third-Generation Sequencing Reveals the Adaptive Role of the Epigenome in Three Deep-Sea Polychaetes.</title>
        <authorList>
            <person name="Perez M."/>
            <person name="Aroh O."/>
            <person name="Sun Y."/>
            <person name="Lan Y."/>
            <person name="Juniper S.K."/>
            <person name="Young C.R."/>
            <person name="Angers B."/>
            <person name="Qian P.Y."/>
        </authorList>
    </citation>
    <scope>NUCLEOTIDE SEQUENCE</scope>
    <source>
        <strain evidence="3">R07B-5</strain>
    </source>
</reference>
<feature type="region of interest" description="Disordered" evidence="1">
    <location>
        <begin position="277"/>
        <end position="353"/>
    </location>
</feature>
<feature type="compositionally biased region" description="Polar residues" evidence="1">
    <location>
        <begin position="401"/>
        <end position="422"/>
    </location>
</feature>